<dbReference type="AlphaFoldDB" id="A0A0B4XL95"/>
<dbReference type="OrthoDB" id="9794225at2"/>
<dbReference type="GO" id="GO:0008273">
    <property type="term" value="F:calcium, potassium:sodium antiporter activity"/>
    <property type="evidence" value="ECO:0007669"/>
    <property type="project" value="TreeGrafter"/>
</dbReference>
<dbReference type="STRING" id="391936.S7S_04580"/>
<evidence type="ECO:0000256" key="5">
    <source>
        <dbReference type="SAM" id="Phobius"/>
    </source>
</evidence>
<dbReference type="GO" id="GO:0005262">
    <property type="term" value="F:calcium channel activity"/>
    <property type="evidence" value="ECO:0007669"/>
    <property type="project" value="TreeGrafter"/>
</dbReference>
<comment type="subcellular location">
    <subcellularLocation>
        <location evidence="1">Membrane</location>
        <topology evidence="1">Multi-pass membrane protein</topology>
    </subcellularLocation>
</comment>
<dbReference type="Proteomes" id="UP000006764">
    <property type="component" value="Chromosome"/>
</dbReference>
<feature type="transmembrane region" description="Helical" evidence="5">
    <location>
        <begin position="237"/>
        <end position="256"/>
    </location>
</feature>
<organism evidence="7 8">
    <name type="scientific">Isoalcanivorax pacificus W11-5</name>
    <dbReference type="NCBI Taxonomy" id="391936"/>
    <lineage>
        <taxon>Bacteria</taxon>
        <taxon>Pseudomonadati</taxon>
        <taxon>Pseudomonadota</taxon>
        <taxon>Gammaproteobacteria</taxon>
        <taxon>Oceanospirillales</taxon>
        <taxon>Alcanivoracaceae</taxon>
        <taxon>Isoalcanivorax</taxon>
    </lineage>
</organism>
<evidence type="ECO:0000256" key="3">
    <source>
        <dbReference type="ARBA" id="ARBA00022989"/>
    </source>
</evidence>
<feature type="transmembrane region" description="Helical" evidence="5">
    <location>
        <begin position="78"/>
        <end position="96"/>
    </location>
</feature>
<keyword evidence="8" id="KW-1185">Reference proteome</keyword>
<feature type="transmembrane region" description="Helical" evidence="5">
    <location>
        <begin position="268"/>
        <end position="286"/>
    </location>
</feature>
<dbReference type="KEGG" id="apac:S7S_04580"/>
<feature type="transmembrane region" description="Helical" evidence="5">
    <location>
        <begin position="168"/>
        <end position="190"/>
    </location>
</feature>
<name>A0A0B4XL95_9GAMM</name>
<dbReference type="InterPro" id="IPR004481">
    <property type="entry name" value="K/Na/Ca-exchanger"/>
</dbReference>
<keyword evidence="2 5" id="KW-0812">Transmembrane</keyword>
<dbReference type="InterPro" id="IPR004837">
    <property type="entry name" value="NaCa_Exmemb"/>
</dbReference>
<dbReference type="RefSeq" id="WP_008738288.1">
    <property type="nucleotide sequence ID" value="NZ_CP004387.1"/>
</dbReference>
<feature type="transmembrane region" description="Helical" evidence="5">
    <location>
        <begin position="129"/>
        <end position="147"/>
    </location>
</feature>
<dbReference type="PANTHER" id="PTHR10846">
    <property type="entry name" value="SODIUM/POTASSIUM/CALCIUM EXCHANGER"/>
    <property type="match status" value="1"/>
</dbReference>
<evidence type="ECO:0000256" key="2">
    <source>
        <dbReference type="ARBA" id="ARBA00022692"/>
    </source>
</evidence>
<sequence>MLLAILACIAGLIALVWSADRFVGGASGLALRLGMTPMTVGLTLVALGTSAPEILVSTAAALTGSSDLAIGNALGSNIANIGMVLGITLLVSPILLHRDTLRQDMPACLLVALLAGALMYDGQLSRLDGVILIGALLALIALMWQFRRGQVGDEGEIPEHGSTTGADLWLFISGLLVLLISARILVWGAVELARTLGVSETVIGLTLVAVGTSLPELAASVAAALRKHADLAIGNVVGSNIMNLVTVLPVPALVAPGLIEPSLVHRDYPAMLGITVLLMLAMLLARRRTMGRVTGGVLLAAYGAYLGLLVMQS</sequence>
<evidence type="ECO:0000313" key="7">
    <source>
        <dbReference type="EMBL" id="AJD47338.1"/>
    </source>
</evidence>
<gene>
    <name evidence="7" type="ORF">S7S_04580</name>
</gene>
<dbReference type="InterPro" id="IPR044880">
    <property type="entry name" value="NCX_ion-bd_dom_sf"/>
</dbReference>
<evidence type="ECO:0000259" key="6">
    <source>
        <dbReference type="Pfam" id="PF01699"/>
    </source>
</evidence>
<proteinExistence type="predicted"/>
<keyword evidence="3 5" id="KW-1133">Transmembrane helix</keyword>
<evidence type="ECO:0000313" key="8">
    <source>
        <dbReference type="Proteomes" id="UP000006764"/>
    </source>
</evidence>
<accession>A0A0B4XL95</accession>
<dbReference type="Gene3D" id="1.20.1420.30">
    <property type="entry name" value="NCX, central ion-binding region"/>
    <property type="match status" value="2"/>
</dbReference>
<reference evidence="7 8" key="1">
    <citation type="journal article" date="2012" name="J. Bacteriol.">
        <title>Genome sequence of an alkane-degrading bacterium, Alcanivorax pacificus type strain W11-5, isolated from deep sea sediment.</title>
        <authorList>
            <person name="Lai Q."/>
            <person name="Shao Z."/>
        </authorList>
    </citation>
    <scope>NUCLEOTIDE SEQUENCE [LARGE SCALE GENOMIC DNA]</scope>
    <source>
        <strain evidence="7 8">W11-5</strain>
    </source>
</reference>
<protein>
    <submittedName>
        <fullName evidence="7">Sodium/calcium exchanger protein</fullName>
    </submittedName>
</protein>
<feature type="transmembrane region" description="Helical" evidence="5">
    <location>
        <begin position="202"/>
        <end position="225"/>
    </location>
</feature>
<dbReference type="NCBIfam" id="TIGR00367">
    <property type="entry name" value="calcium/sodium antiporter"/>
    <property type="match status" value="1"/>
</dbReference>
<dbReference type="HOGENOM" id="CLU_007948_0_2_6"/>
<feature type="domain" description="Sodium/calcium exchanger membrane region" evidence="6">
    <location>
        <begin position="168"/>
        <end position="310"/>
    </location>
</feature>
<dbReference type="GO" id="GO:0005886">
    <property type="term" value="C:plasma membrane"/>
    <property type="evidence" value="ECO:0007669"/>
    <property type="project" value="TreeGrafter"/>
</dbReference>
<feature type="transmembrane region" description="Helical" evidence="5">
    <location>
        <begin position="293"/>
        <end position="311"/>
    </location>
</feature>
<dbReference type="EMBL" id="CP004387">
    <property type="protein sequence ID" value="AJD47338.1"/>
    <property type="molecule type" value="Genomic_DNA"/>
</dbReference>
<keyword evidence="4 5" id="KW-0472">Membrane</keyword>
<dbReference type="PANTHER" id="PTHR10846:SF8">
    <property type="entry name" value="INNER MEMBRANE PROTEIN YRBG"/>
    <property type="match status" value="1"/>
</dbReference>
<evidence type="ECO:0000256" key="1">
    <source>
        <dbReference type="ARBA" id="ARBA00004141"/>
    </source>
</evidence>
<evidence type="ECO:0000256" key="4">
    <source>
        <dbReference type="ARBA" id="ARBA00023136"/>
    </source>
</evidence>
<dbReference type="GO" id="GO:0006874">
    <property type="term" value="P:intracellular calcium ion homeostasis"/>
    <property type="evidence" value="ECO:0007669"/>
    <property type="project" value="TreeGrafter"/>
</dbReference>
<feature type="domain" description="Sodium/calcium exchanger membrane region" evidence="6">
    <location>
        <begin position="4"/>
        <end position="144"/>
    </location>
</feature>
<dbReference type="Pfam" id="PF01699">
    <property type="entry name" value="Na_Ca_ex"/>
    <property type="match status" value="2"/>
</dbReference>